<keyword evidence="1" id="KW-0812">Transmembrane</keyword>
<name>A0ABT8RI63_9BACT</name>
<accession>A0ABT8RI63</accession>
<evidence type="ECO:0000256" key="1">
    <source>
        <dbReference type="SAM" id="Phobius"/>
    </source>
</evidence>
<feature type="transmembrane region" description="Helical" evidence="1">
    <location>
        <begin position="161"/>
        <end position="182"/>
    </location>
</feature>
<dbReference type="RefSeq" id="WP_302042585.1">
    <property type="nucleotide sequence ID" value="NZ_JAUKPO010000093.1"/>
</dbReference>
<proteinExistence type="predicted"/>
<evidence type="ECO:0000313" key="2">
    <source>
        <dbReference type="EMBL" id="MDO1451788.1"/>
    </source>
</evidence>
<dbReference type="EMBL" id="JAUKPO010000093">
    <property type="protein sequence ID" value="MDO1451788.1"/>
    <property type="molecule type" value="Genomic_DNA"/>
</dbReference>
<organism evidence="2 3">
    <name type="scientific">Rhodocytophaga aerolata</name>
    <dbReference type="NCBI Taxonomy" id="455078"/>
    <lineage>
        <taxon>Bacteria</taxon>
        <taxon>Pseudomonadati</taxon>
        <taxon>Bacteroidota</taxon>
        <taxon>Cytophagia</taxon>
        <taxon>Cytophagales</taxon>
        <taxon>Rhodocytophagaceae</taxon>
        <taxon>Rhodocytophaga</taxon>
    </lineage>
</organism>
<feature type="transmembrane region" description="Helical" evidence="1">
    <location>
        <begin position="134"/>
        <end position="155"/>
    </location>
</feature>
<dbReference type="Proteomes" id="UP001168528">
    <property type="component" value="Unassembled WGS sequence"/>
</dbReference>
<sequence length="196" mass="21650">MEEAVKKKALIKQECEGHGPFLYALKASMESQFLSNKVSQGDIILKIQSIARTHYQCLWKACTREEQYILYDIAQDGLVNSKNTQVIIALIEKGLLVYDGTLWIMNHSFRNYILTTISPEEVSKMKSEALTSGAWSAIKGPLILVVIALVGFLSLTQQETYKQAIALLGTLTATIPIMIQLLGSSSPSLGKGVEKE</sequence>
<gene>
    <name evidence="2" type="ORF">Q0590_36275</name>
</gene>
<reference evidence="2" key="1">
    <citation type="submission" date="2023-07" db="EMBL/GenBank/DDBJ databases">
        <title>The genome sequence of Rhodocytophaga aerolata KACC 12507.</title>
        <authorList>
            <person name="Zhang X."/>
        </authorList>
    </citation>
    <scope>NUCLEOTIDE SEQUENCE</scope>
    <source>
        <strain evidence="2">KACC 12507</strain>
    </source>
</reference>
<keyword evidence="1" id="KW-1133">Transmembrane helix</keyword>
<keyword evidence="3" id="KW-1185">Reference proteome</keyword>
<evidence type="ECO:0000313" key="3">
    <source>
        <dbReference type="Proteomes" id="UP001168528"/>
    </source>
</evidence>
<protein>
    <submittedName>
        <fullName evidence="2">Uncharacterized protein</fullName>
    </submittedName>
</protein>
<comment type="caution">
    <text evidence="2">The sequence shown here is derived from an EMBL/GenBank/DDBJ whole genome shotgun (WGS) entry which is preliminary data.</text>
</comment>
<keyword evidence="1" id="KW-0472">Membrane</keyword>